<organism evidence="2 3">
    <name type="scientific">Pseudonocardia hydrocarbonoxydans</name>
    <dbReference type="NCBI Taxonomy" id="76726"/>
    <lineage>
        <taxon>Bacteria</taxon>
        <taxon>Bacillati</taxon>
        <taxon>Actinomycetota</taxon>
        <taxon>Actinomycetes</taxon>
        <taxon>Pseudonocardiales</taxon>
        <taxon>Pseudonocardiaceae</taxon>
        <taxon>Pseudonocardia</taxon>
    </lineage>
</organism>
<name>A0A4Y3WIJ4_9PSEU</name>
<evidence type="ECO:0000313" key="3">
    <source>
        <dbReference type="Proteomes" id="UP000320338"/>
    </source>
</evidence>
<dbReference type="AlphaFoldDB" id="A0A4Y3WIJ4"/>
<reference evidence="2 3" key="1">
    <citation type="submission" date="2019-06" db="EMBL/GenBank/DDBJ databases">
        <title>Whole genome shotgun sequence of Pseudonocardia hydrocarbonoxydans NBRC 14498.</title>
        <authorList>
            <person name="Hosoyama A."/>
            <person name="Uohara A."/>
            <person name="Ohji S."/>
            <person name="Ichikawa N."/>
        </authorList>
    </citation>
    <scope>NUCLEOTIDE SEQUENCE [LARGE SCALE GENOMIC DNA]</scope>
    <source>
        <strain evidence="2 3">NBRC 14498</strain>
    </source>
</reference>
<protein>
    <submittedName>
        <fullName evidence="2">Uncharacterized protein</fullName>
    </submittedName>
</protein>
<evidence type="ECO:0000313" key="2">
    <source>
        <dbReference type="EMBL" id="GEC18338.1"/>
    </source>
</evidence>
<feature type="compositionally biased region" description="Pro residues" evidence="1">
    <location>
        <begin position="119"/>
        <end position="128"/>
    </location>
</feature>
<keyword evidence="3" id="KW-1185">Reference proteome</keyword>
<proteinExistence type="predicted"/>
<accession>A0A4Y3WIJ4</accession>
<feature type="region of interest" description="Disordered" evidence="1">
    <location>
        <begin position="1"/>
        <end position="135"/>
    </location>
</feature>
<sequence length="135" mass="13992">MIGVGRPVQGDPDRPVPRSAGAPGEDERERREQDSEKTGHDGPPYAGANRVRFERSTAGLPPSQPRIVGSRGSGRLYATGTPPAPPADAGPRTRSGATTRPAARSAPDTDLTDTDTDPRSPPCVPTSPPSSSSPC</sequence>
<comment type="caution">
    <text evidence="2">The sequence shown here is derived from an EMBL/GenBank/DDBJ whole genome shotgun (WGS) entry which is preliminary data.</text>
</comment>
<feature type="compositionally biased region" description="Basic and acidic residues" evidence="1">
    <location>
        <begin position="25"/>
        <end position="40"/>
    </location>
</feature>
<dbReference type="EMBL" id="BJNG01000005">
    <property type="protein sequence ID" value="GEC18338.1"/>
    <property type="molecule type" value="Genomic_DNA"/>
</dbReference>
<evidence type="ECO:0000256" key="1">
    <source>
        <dbReference type="SAM" id="MobiDB-lite"/>
    </source>
</evidence>
<gene>
    <name evidence="2" type="ORF">PHY01_06210</name>
</gene>
<dbReference type="Proteomes" id="UP000320338">
    <property type="component" value="Unassembled WGS sequence"/>
</dbReference>